<feature type="coiled-coil region" evidence="1">
    <location>
        <begin position="48"/>
        <end position="79"/>
    </location>
</feature>
<dbReference type="Proteomes" id="UP000244956">
    <property type="component" value="Unassembled WGS sequence"/>
</dbReference>
<evidence type="ECO:0000313" key="3">
    <source>
        <dbReference type="EMBL" id="PWD98799.1"/>
    </source>
</evidence>
<dbReference type="EMBL" id="QEWP01000011">
    <property type="protein sequence ID" value="PWD98799.1"/>
    <property type="molecule type" value="Genomic_DNA"/>
</dbReference>
<keyword evidence="2" id="KW-0812">Transmembrane</keyword>
<feature type="transmembrane region" description="Helical" evidence="2">
    <location>
        <begin position="117"/>
        <end position="140"/>
    </location>
</feature>
<organism evidence="3 4">
    <name type="scientific">Marinilabilia rubra</name>
    <dbReference type="NCBI Taxonomy" id="2162893"/>
    <lineage>
        <taxon>Bacteria</taxon>
        <taxon>Pseudomonadati</taxon>
        <taxon>Bacteroidota</taxon>
        <taxon>Bacteroidia</taxon>
        <taxon>Marinilabiliales</taxon>
        <taxon>Marinilabiliaceae</taxon>
        <taxon>Marinilabilia</taxon>
    </lineage>
</organism>
<keyword evidence="4" id="KW-1185">Reference proteome</keyword>
<dbReference type="AlphaFoldDB" id="A0A2U2B6U6"/>
<comment type="caution">
    <text evidence="3">The sequence shown here is derived from an EMBL/GenBank/DDBJ whole genome shotgun (WGS) entry which is preliminary data.</text>
</comment>
<keyword evidence="2" id="KW-0472">Membrane</keyword>
<protein>
    <submittedName>
        <fullName evidence="3">Uncharacterized protein</fullName>
    </submittedName>
</protein>
<dbReference type="OrthoDB" id="1122879at2"/>
<keyword evidence="1" id="KW-0175">Coiled coil</keyword>
<proteinExistence type="predicted"/>
<gene>
    <name evidence="3" type="ORF">DDZ16_13755</name>
</gene>
<evidence type="ECO:0000256" key="2">
    <source>
        <dbReference type="SAM" id="Phobius"/>
    </source>
</evidence>
<sequence>MAKKSFKQFCGEVVQKVPAIATGIFEVVTSPNPAATAIGRVSELLKSKAEKDEKARMALQELEQHRMEWEKEMYELDIEAYKAEVSDRSSARQKYLDADKASADAIGRQIIGRNLTYIFILLLVQVLVTISSVFLASGFIEDKETAVTIGSSLGSVVGAAIGTVIGSLLQERNQVVGFHFGSSMGSRQKDYK</sequence>
<name>A0A2U2B6U6_9BACT</name>
<dbReference type="RefSeq" id="WP_109265060.1">
    <property type="nucleotide sequence ID" value="NZ_QEWP01000011.1"/>
</dbReference>
<evidence type="ECO:0000256" key="1">
    <source>
        <dbReference type="SAM" id="Coils"/>
    </source>
</evidence>
<keyword evidence="2" id="KW-1133">Transmembrane helix</keyword>
<evidence type="ECO:0000313" key="4">
    <source>
        <dbReference type="Proteomes" id="UP000244956"/>
    </source>
</evidence>
<reference evidence="3 4" key="1">
    <citation type="submission" date="2018-05" db="EMBL/GenBank/DDBJ databases">
        <title>Marinilabilia rubrum sp. nov., isolated from saltern sediment.</title>
        <authorList>
            <person name="Zhang R."/>
        </authorList>
    </citation>
    <scope>NUCLEOTIDE SEQUENCE [LARGE SCALE GENOMIC DNA]</scope>
    <source>
        <strain evidence="3 4">WTE16</strain>
    </source>
</reference>
<accession>A0A2U2B6U6</accession>
<feature type="transmembrane region" description="Helical" evidence="2">
    <location>
        <begin position="146"/>
        <end position="169"/>
    </location>
</feature>